<evidence type="ECO:0000313" key="4">
    <source>
        <dbReference type="EMBL" id="KAK7324376.1"/>
    </source>
</evidence>
<evidence type="ECO:0000256" key="1">
    <source>
        <dbReference type="ARBA" id="ARBA00004184"/>
    </source>
</evidence>
<dbReference type="SUPFAM" id="SSF48371">
    <property type="entry name" value="ARM repeat"/>
    <property type="match status" value="1"/>
</dbReference>
<proteinExistence type="predicted"/>
<comment type="pathway">
    <text evidence="2">Protein modification; protein ubiquitination.</text>
</comment>
<sequence>MKSGREKEKDNDRCISLHMHTLHRRLLHALNLGTRHFDEKTNRWKWQCANIEVQKNVLRSISAFLDALSGDARAARHAIVKESAADVLEALLWILERKSGALLGMASNVAVKLVSVLPNPLFQSHVLDLVYCLSSLLSSHQVQVAIPCATALNLVISSLSATSEKAVMVALKETETSNCIVGNIKDFAEGAKKIEYFVEMISLLSAVLWRWPPSRFPLSNDIKLMKDLANMCTRTDSSIKLALLKLYTSLALCDSVARKLLEDGEVFLQMVVQAMGKSNPHVVRIEGFRLAQCLLRSQENCLKVVGLCGEDLVDAIICGMRETGLSSKKIGNNHDSLLVEACRLALITRWTGDHHISFWKQGIDRVLLNLLIDNIQDPSSEFVLSFEKEIFTVKEGLKANYHLGLRSYLWDILGWLTIHFGENLNPYTHGNEHHINLLITCACLTFVDTLENWCRICQKDIDDHFQCEPVSRAVLMMIHSPCNYISSHARFLLSDVLKVKGLPCLKSLIHTLDYTSSLESYGSFDKLQLVVNLIGLTCLSSLPQYQRCIIESKGIKAIVFLVKRCLSNVIHVERASFAPHLHTTLHERSCCCMDKEDWEGSNILLFYGLSGLAEILHQCGLLEDNPQHFSREVTDIKAQLVSKLQEISSCNSTSLGVRWYVSYILCYFGLYGFPNELAKRIGKSLNKEEYSDMRLIVANGNSLSVHGIILADRCPSLLPPQLLPSTKNSDGVTDTFVRETIKEIRFSSHVDYEALVLLLEYVYLGCLHAGEEAVKKLKILAKHCNLQPLLQMLCRQCPKWGTPFPNFNLTSSLDSGGSCFSDVILEAKSNKLVGWTCNICSHRVPHLHVHKVILQAGSDYLQGLFRSGMQESHSQVIKVDISWEALIKLVRWFYSDELPKPPSGCLWDNMDDEEKLFNLQPYVELCWLAEFWILENIQEACWNVIMSCLDSSTHLSVKIIKMAYNLSLWKLVDIAANLMAPSYRQLQDSGELEEFDEALVHLIYSASIRLNQEGKNCFRNSGPEVVSIIQSNCPFHGFLWVILNNVESKLGANPFQCGTGVQSSPGANSFQHGMPVFLIKS</sequence>
<protein>
    <recommendedName>
        <fullName evidence="3">BTB domain-containing protein</fullName>
    </recommendedName>
</protein>
<dbReference type="InterPro" id="IPR011989">
    <property type="entry name" value="ARM-like"/>
</dbReference>
<dbReference type="InterPro" id="IPR044953">
    <property type="entry name" value="At1g04390-like"/>
</dbReference>
<dbReference type="Gene3D" id="3.30.710.10">
    <property type="entry name" value="Potassium Channel Kv1.1, Chain A"/>
    <property type="match status" value="2"/>
</dbReference>
<feature type="domain" description="BTB" evidence="3">
    <location>
        <begin position="821"/>
        <end position="902"/>
    </location>
</feature>
<dbReference type="InterPro" id="IPR000210">
    <property type="entry name" value="BTB/POZ_dom"/>
</dbReference>
<dbReference type="CDD" id="cd18186">
    <property type="entry name" value="BTB_POZ_ZBTB_KLHL-like"/>
    <property type="match status" value="1"/>
</dbReference>
<dbReference type="InterPro" id="IPR011333">
    <property type="entry name" value="SKP1/BTB/POZ_sf"/>
</dbReference>
<reference evidence="4 5" key="1">
    <citation type="submission" date="2024-01" db="EMBL/GenBank/DDBJ databases">
        <title>The genomes of 5 underutilized Papilionoideae crops provide insights into root nodulation and disease resistanc.</title>
        <authorList>
            <person name="Jiang F."/>
        </authorList>
    </citation>
    <scope>NUCLEOTIDE SEQUENCE [LARGE SCALE GENOMIC DNA]</scope>
    <source>
        <strain evidence="4">LVBAO_FW01</strain>
        <tissue evidence="4">Leaves</tissue>
    </source>
</reference>
<accession>A0AAN9KW50</accession>
<dbReference type="PROSITE" id="PS50097">
    <property type="entry name" value="BTB"/>
    <property type="match status" value="2"/>
</dbReference>
<comment type="caution">
    <text evidence="4">The sequence shown here is derived from an EMBL/GenBank/DDBJ whole genome shotgun (WGS) entry which is preliminary data.</text>
</comment>
<dbReference type="GO" id="GO:0012505">
    <property type="term" value="C:endomembrane system"/>
    <property type="evidence" value="ECO:0007669"/>
    <property type="project" value="UniProtKB-SubCell"/>
</dbReference>
<dbReference type="SMART" id="SM00225">
    <property type="entry name" value="BTB"/>
    <property type="match status" value="2"/>
</dbReference>
<keyword evidence="5" id="KW-1185">Reference proteome</keyword>
<dbReference type="Pfam" id="PF26522">
    <property type="entry name" value="ARM_6"/>
    <property type="match status" value="1"/>
</dbReference>
<dbReference type="EMBL" id="JAYMYQ010000006">
    <property type="protein sequence ID" value="KAK7324376.1"/>
    <property type="molecule type" value="Genomic_DNA"/>
</dbReference>
<evidence type="ECO:0000256" key="2">
    <source>
        <dbReference type="ARBA" id="ARBA00004906"/>
    </source>
</evidence>
<dbReference type="AlphaFoldDB" id="A0AAN9KW50"/>
<dbReference type="Gene3D" id="1.25.10.10">
    <property type="entry name" value="Leucine-rich Repeat Variant"/>
    <property type="match status" value="1"/>
</dbReference>
<dbReference type="PANTHER" id="PTHR35918">
    <property type="entry name" value="OS06G0674800 PROTEIN"/>
    <property type="match status" value="1"/>
</dbReference>
<dbReference type="SUPFAM" id="SSF54695">
    <property type="entry name" value="POZ domain"/>
    <property type="match status" value="2"/>
</dbReference>
<organism evidence="4 5">
    <name type="scientific">Canavalia gladiata</name>
    <name type="common">Sword bean</name>
    <name type="synonym">Dolichos gladiatus</name>
    <dbReference type="NCBI Taxonomy" id="3824"/>
    <lineage>
        <taxon>Eukaryota</taxon>
        <taxon>Viridiplantae</taxon>
        <taxon>Streptophyta</taxon>
        <taxon>Embryophyta</taxon>
        <taxon>Tracheophyta</taxon>
        <taxon>Spermatophyta</taxon>
        <taxon>Magnoliopsida</taxon>
        <taxon>eudicotyledons</taxon>
        <taxon>Gunneridae</taxon>
        <taxon>Pentapetalae</taxon>
        <taxon>rosids</taxon>
        <taxon>fabids</taxon>
        <taxon>Fabales</taxon>
        <taxon>Fabaceae</taxon>
        <taxon>Papilionoideae</taxon>
        <taxon>50 kb inversion clade</taxon>
        <taxon>NPAAA clade</taxon>
        <taxon>indigoferoid/millettioid clade</taxon>
        <taxon>Phaseoleae</taxon>
        <taxon>Canavalia</taxon>
    </lineage>
</organism>
<dbReference type="InterPro" id="IPR016024">
    <property type="entry name" value="ARM-type_fold"/>
</dbReference>
<evidence type="ECO:0000313" key="5">
    <source>
        <dbReference type="Proteomes" id="UP001367508"/>
    </source>
</evidence>
<dbReference type="PANTHER" id="PTHR35918:SF1">
    <property type="entry name" value="BTB DOMAIN-CONTAINING PROTEIN"/>
    <property type="match status" value="1"/>
</dbReference>
<dbReference type="Pfam" id="PF00651">
    <property type="entry name" value="BTB"/>
    <property type="match status" value="1"/>
</dbReference>
<feature type="domain" description="BTB" evidence="3">
    <location>
        <begin position="691"/>
        <end position="771"/>
    </location>
</feature>
<dbReference type="InterPro" id="IPR059007">
    <property type="entry name" value="ARM_At1g04390"/>
</dbReference>
<comment type="subcellular location">
    <subcellularLocation>
        <location evidence="1">Endomembrane system</location>
        <topology evidence="1">Peripheral membrane protein</topology>
    </subcellularLocation>
</comment>
<evidence type="ECO:0000259" key="3">
    <source>
        <dbReference type="PROSITE" id="PS50097"/>
    </source>
</evidence>
<name>A0AAN9KW50_CANGL</name>
<gene>
    <name evidence="4" type="ORF">VNO77_27911</name>
</gene>
<dbReference type="Proteomes" id="UP001367508">
    <property type="component" value="Unassembled WGS sequence"/>
</dbReference>